<name>I0WGE9_9FLAO</name>
<evidence type="ECO:0000256" key="1">
    <source>
        <dbReference type="SAM" id="MobiDB-lite"/>
    </source>
</evidence>
<reference evidence="2 3" key="1">
    <citation type="journal article" date="2012" name="J. Bacteriol.">
        <title>Genome Sequence of the Halotolerant Bacterium Imtechella halotolerans K1T.</title>
        <authorList>
            <person name="Kumar S."/>
            <person name="Vikram S."/>
            <person name="Subramanian S."/>
            <person name="Raghava G.P."/>
            <person name="Pinnaka A.K."/>
        </authorList>
    </citation>
    <scope>NUCLEOTIDE SEQUENCE [LARGE SCALE GENOMIC DNA]</scope>
    <source>
        <strain evidence="2 3">K1</strain>
    </source>
</reference>
<organism evidence="2 3">
    <name type="scientific">Imtechella halotolerans K1</name>
    <dbReference type="NCBI Taxonomy" id="946077"/>
    <lineage>
        <taxon>Bacteria</taxon>
        <taxon>Pseudomonadati</taxon>
        <taxon>Bacteroidota</taxon>
        <taxon>Flavobacteriia</taxon>
        <taxon>Flavobacteriales</taxon>
        <taxon>Flavobacteriaceae</taxon>
        <taxon>Imtechella</taxon>
    </lineage>
</organism>
<accession>I0WGE9</accession>
<comment type="caution">
    <text evidence="2">The sequence shown here is derived from an EMBL/GenBank/DDBJ whole genome shotgun (WGS) entry which is preliminary data.</text>
</comment>
<dbReference type="eggNOG" id="ENOG502ZTH5">
    <property type="taxonomic scope" value="Bacteria"/>
</dbReference>
<dbReference type="STRING" id="946077.W5A_04603"/>
<evidence type="ECO:0000313" key="2">
    <source>
        <dbReference type="EMBL" id="EID75465.1"/>
    </source>
</evidence>
<keyword evidence="3" id="KW-1185">Reference proteome</keyword>
<dbReference type="EMBL" id="AJJU01000004">
    <property type="protein sequence ID" value="EID75465.1"/>
    <property type="molecule type" value="Genomic_DNA"/>
</dbReference>
<dbReference type="AlphaFoldDB" id="I0WGE9"/>
<sequence>MAIVSLTLEATMITANNTRKLPKLDAIANEYEVLINCHPIRELPIMSMATPRLAPELIPSTNGPASGFLKSVCINRPDMDKPHPTNMAVSAFGRRYSKMMCCQVVLEADPPPSTVSISSNGMDTEPNDRLSRKQPMSTMISIPKAREYVRFKIN</sequence>
<dbReference type="Proteomes" id="UP000005938">
    <property type="component" value="Unassembled WGS sequence"/>
</dbReference>
<proteinExistence type="predicted"/>
<feature type="region of interest" description="Disordered" evidence="1">
    <location>
        <begin position="112"/>
        <end position="133"/>
    </location>
</feature>
<evidence type="ECO:0000313" key="3">
    <source>
        <dbReference type="Proteomes" id="UP000005938"/>
    </source>
</evidence>
<gene>
    <name evidence="2" type="ORF">W5A_04603</name>
</gene>
<protein>
    <submittedName>
        <fullName evidence="2">Uncharacterized protein</fullName>
    </submittedName>
</protein>